<organism evidence="3">
    <name type="scientific">Magnetococcus massalia (strain MO-1)</name>
    <dbReference type="NCBI Taxonomy" id="451514"/>
    <lineage>
        <taxon>Bacteria</taxon>
        <taxon>Pseudomonadati</taxon>
        <taxon>Pseudomonadota</taxon>
        <taxon>Magnetococcia</taxon>
        <taxon>Magnetococcales</taxon>
        <taxon>Magnetococcaceae</taxon>
        <taxon>Magnetococcus</taxon>
    </lineage>
</organism>
<evidence type="ECO:0000259" key="1">
    <source>
        <dbReference type="Pfam" id="PF07693"/>
    </source>
</evidence>
<dbReference type="Pfam" id="PF07693">
    <property type="entry name" value="KAP_NTPase"/>
    <property type="match status" value="1"/>
</dbReference>
<dbReference type="EMBL" id="LO017728">
    <property type="protein sequence ID" value="CRH08306.1"/>
    <property type="molecule type" value="Genomic_DNA"/>
</dbReference>
<reference evidence="3" key="1">
    <citation type="submission" date="2015-04" db="EMBL/GenBank/DDBJ databases">
        <authorList>
            <person name="Syromyatnikov M.Y."/>
            <person name="Popov V.N."/>
        </authorList>
    </citation>
    <scope>NUCLEOTIDE SEQUENCE</scope>
    <source>
        <strain evidence="3">MO-1</strain>
        <plasmid evidence="3">MAGMO_p1</plasmid>
    </source>
</reference>
<dbReference type="Gene3D" id="3.40.50.300">
    <property type="entry name" value="P-loop containing nucleotide triphosphate hydrolases"/>
    <property type="match status" value="1"/>
</dbReference>
<proteinExistence type="predicted"/>
<dbReference type="InterPro" id="IPR027417">
    <property type="entry name" value="P-loop_NTPase"/>
</dbReference>
<feature type="domain" description="KAP NTPase" evidence="1">
    <location>
        <begin position="20"/>
        <end position="242"/>
    </location>
</feature>
<evidence type="ECO:0000313" key="3">
    <source>
        <dbReference type="EMBL" id="CRH08306.1"/>
    </source>
</evidence>
<dbReference type="InterPro" id="IPR011646">
    <property type="entry name" value="KAP_P-loop"/>
</dbReference>
<keyword evidence="3" id="KW-0614">Plasmid</keyword>
<sequence length="257" mass="29044">MGYLNDEWTLSIDDLGAGGFALELQKLILEVQPPFCFSIGGRWGGGKTSMLQALKASMTVAPPSSDMIGEIPTGLGCLKESHELSHIKTVWFSPWQYQHEENPLVPLLHEIREQIRYQWMHIGLKNAADVIDAALNSFGSLIDSAINFGVKSEVVSVGRTFMTRLRERKDERNQQMFNNKLDSQRFVKQFDDAVRKAIAPQLPENTQEPGGGIKERLIIFIDDLDRCSDQTVYALLESIKLTSVRLFEKRLPITCYI</sequence>
<dbReference type="EMBL" id="LO017727">
    <property type="protein sequence ID" value="CRH08238.1"/>
    <property type="molecule type" value="Genomic_DNA"/>
</dbReference>
<dbReference type="SUPFAM" id="SSF52540">
    <property type="entry name" value="P-loop containing nucleoside triphosphate hydrolases"/>
    <property type="match status" value="1"/>
</dbReference>
<protein>
    <submittedName>
        <fullName evidence="3">KAP P-loop domain protein</fullName>
    </submittedName>
</protein>
<name>A0A1S7LR67_MAGMO</name>
<gene>
    <name evidence="2" type="ORF">MAGMO_4110</name>
    <name evidence="3" type="ORF">MAGMO_p10007</name>
</gene>
<geneLocation type="plasmid" evidence="3">
    <name>MAGMO_p1</name>
</geneLocation>
<dbReference type="AlphaFoldDB" id="A0A1S7LR67"/>
<accession>A0A1S7LR67</accession>
<dbReference type="RefSeq" id="WP_176704635.1">
    <property type="nucleotide sequence ID" value="NZ_LO017728.1"/>
</dbReference>
<evidence type="ECO:0000313" key="2">
    <source>
        <dbReference type="EMBL" id="CRH08238.1"/>
    </source>
</evidence>